<protein>
    <submittedName>
        <fullName evidence="1">Uncharacterized protein</fullName>
    </submittedName>
</protein>
<name>A0A9P5HGR0_9HYPO</name>
<gene>
    <name evidence="1" type="ORF">G7Z17_g1061</name>
</gene>
<dbReference type="OrthoDB" id="5404489at2759"/>
<dbReference type="Proteomes" id="UP000722485">
    <property type="component" value="Unassembled WGS sequence"/>
</dbReference>
<sequence>MSANPDGLTKKGEWEMQYYQGKGSGSFPGFASGTCTLIAQQVVIVPDPSYNPASGSDAMYRVIIVPTAATGVSAVTRQYPQIIQFKWPNRRVDDALGGAVPEQSDKETATYLSILKTVFDKQLAPFGKEVIIYTNETKTAGHPPPFNCSAELSPVRDTFITEKALGETISPLYYKCKPGLFF</sequence>
<reference evidence="1" key="1">
    <citation type="submission" date="2020-03" db="EMBL/GenBank/DDBJ databases">
        <title>Draft Genome Sequence of Cylindrodendrum hubeiense.</title>
        <authorList>
            <person name="Buettner E."/>
            <person name="Kellner H."/>
        </authorList>
    </citation>
    <scope>NUCLEOTIDE SEQUENCE</scope>
    <source>
        <strain evidence="1">IHI 201604</strain>
    </source>
</reference>
<dbReference type="AlphaFoldDB" id="A0A9P5HGR0"/>
<evidence type="ECO:0000313" key="2">
    <source>
        <dbReference type="Proteomes" id="UP000722485"/>
    </source>
</evidence>
<accession>A0A9P5HGR0</accession>
<evidence type="ECO:0000313" key="1">
    <source>
        <dbReference type="EMBL" id="KAF7556983.1"/>
    </source>
</evidence>
<proteinExistence type="predicted"/>
<comment type="caution">
    <text evidence="1">The sequence shown here is derived from an EMBL/GenBank/DDBJ whole genome shotgun (WGS) entry which is preliminary data.</text>
</comment>
<keyword evidence="2" id="KW-1185">Reference proteome</keyword>
<dbReference type="EMBL" id="JAANBB010000008">
    <property type="protein sequence ID" value="KAF7556983.1"/>
    <property type="molecule type" value="Genomic_DNA"/>
</dbReference>
<organism evidence="1 2">
    <name type="scientific">Cylindrodendrum hubeiense</name>
    <dbReference type="NCBI Taxonomy" id="595255"/>
    <lineage>
        <taxon>Eukaryota</taxon>
        <taxon>Fungi</taxon>
        <taxon>Dikarya</taxon>
        <taxon>Ascomycota</taxon>
        <taxon>Pezizomycotina</taxon>
        <taxon>Sordariomycetes</taxon>
        <taxon>Hypocreomycetidae</taxon>
        <taxon>Hypocreales</taxon>
        <taxon>Nectriaceae</taxon>
        <taxon>Cylindrodendrum</taxon>
    </lineage>
</organism>